<protein>
    <recommendedName>
        <fullName evidence="6">Leucine-rich repeat protein</fullName>
    </recommendedName>
</protein>
<evidence type="ECO:0000256" key="2">
    <source>
        <dbReference type="ARBA" id="ARBA00022490"/>
    </source>
</evidence>
<dbReference type="SUPFAM" id="SSF52047">
    <property type="entry name" value="RNI-like"/>
    <property type="match status" value="1"/>
</dbReference>
<sequence>MQQDLTVELSSLYAVRRRQGMEPGAPELLVLPSLRELALYSYVQNVLLSASRPLVIPDKHRDLIIEMLPVDLPLERVLSIETGQYWMRRCLAEFPDVVLPTERGMDMRRFYFETRIARYFDPDVGEKTDPGELQAVARMGAPHVESLTLHIQRVELLPALLPLLPGLHALHFIYVAKPIDTKGLLDSFSGFSTQNTDPLVESQELTMRGRTLPEIATVIIDPAAPFHKLPDYKLLMKFDHREAFSTAIRGGCLRAGREDVGASDSFVIALIAALKTFTGQLTNLALTASLLTDRGACLLIKYIQDRFNTTETTATAVPLQSLDLSFNKVGDETARYCSKLFVASEKHNLPVIVTHLSLVGNAITKGGCLSLGKALGQPTTGLEALDLSCNELEDSGYILLCNGILKAAIKHGNTSMRELRLSNCRIRISASLLAITSKLLENTAVSFVSLTGNPLASSSEEWDDVKQGVEAILAVLHRRYDAARQACTEGLTNSRTACPTVVLLSFPEEFPHKELAAEYSVFCRDMLYILGTLQRRPEDWALRSVLTTVSGNPEGC</sequence>
<proteinExistence type="predicted"/>
<dbReference type="InterPro" id="IPR001611">
    <property type="entry name" value="Leu-rich_rpt"/>
</dbReference>
<dbReference type="VEuPathDB" id="GiardiaDB:GMRT_10577"/>
<dbReference type="Pfam" id="PF13516">
    <property type="entry name" value="LRR_6"/>
    <property type="match status" value="2"/>
</dbReference>
<evidence type="ECO:0000256" key="1">
    <source>
        <dbReference type="ARBA" id="ARBA00004245"/>
    </source>
</evidence>
<keyword evidence="5" id="KW-1185">Reference proteome</keyword>
<dbReference type="InterPro" id="IPR032675">
    <property type="entry name" value="LRR_dom_sf"/>
</dbReference>
<comment type="subcellular location">
    <subcellularLocation>
        <location evidence="1">Cytoplasm</location>
        <location evidence="1">Cytoskeleton</location>
    </subcellularLocation>
</comment>
<accession>A0A4Z1SMC9</accession>
<gene>
    <name evidence="4" type="ORF">GMRT_10577</name>
</gene>
<keyword evidence="2" id="KW-0963">Cytoplasm</keyword>
<evidence type="ECO:0000256" key="3">
    <source>
        <dbReference type="ARBA" id="ARBA00023212"/>
    </source>
</evidence>
<name>A0A4Z1SMC9_GIAMU</name>
<dbReference type="PANTHER" id="PTHR24107">
    <property type="entry name" value="YNEIN REGULATORY COMPLEX SUBUNIT 5"/>
    <property type="match status" value="1"/>
</dbReference>
<dbReference type="InterPro" id="IPR052410">
    <property type="entry name" value="DRC5"/>
</dbReference>
<dbReference type="Proteomes" id="UP000315496">
    <property type="component" value="Chromosome 4"/>
</dbReference>
<keyword evidence="3" id="KW-0206">Cytoskeleton</keyword>
<organism evidence="4 5">
    <name type="scientific">Giardia muris</name>
    <dbReference type="NCBI Taxonomy" id="5742"/>
    <lineage>
        <taxon>Eukaryota</taxon>
        <taxon>Metamonada</taxon>
        <taxon>Diplomonadida</taxon>
        <taxon>Hexamitidae</taxon>
        <taxon>Giardiinae</taxon>
        <taxon>Giardia</taxon>
    </lineage>
</organism>
<dbReference type="EMBL" id="VDLU01000004">
    <property type="protein sequence ID" value="TNJ26844.1"/>
    <property type="molecule type" value="Genomic_DNA"/>
</dbReference>
<dbReference type="Gene3D" id="3.80.10.10">
    <property type="entry name" value="Ribonuclease Inhibitor"/>
    <property type="match status" value="1"/>
</dbReference>
<dbReference type="GO" id="GO:0005856">
    <property type="term" value="C:cytoskeleton"/>
    <property type="evidence" value="ECO:0007669"/>
    <property type="project" value="UniProtKB-SubCell"/>
</dbReference>
<reference evidence="4 5" key="1">
    <citation type="submission" date="2019-05" db="EMBL/GenBank/DDBJ databases">
        <title>The compact genome of Giardia muris reveals important steps in the evolution of intestinal protozoan parasites.</title>
        <authorList>
            <person name="Xu F."/>
            <person name="Jimenez-Gonzalez A."/>
            <person name="Einarsson E."/>
            <person name="Astvaldsson A."/>
            <person name="Peirasmaki D."/>
            <person name="Eckmann L."/>
            <person name="Andersson J.O."/>
            <person name="Svard S.G."/>
            <person name="Jerlstrom-Hultqvist J."/>
        </authorList>
    </citation>
    <scope>NUCLEOTIDE SEQUENCE [LARGE SCALE GENOMIC DNA]</scope>
    <source>
        <strain evidence="4 5">Roberts-Thomson</strain>
    </source>
</reference>
<dbReference type="OrthoDB" id="10254658at2759"/>
<evidence type="ECO:0000313" key="5">
    <source>
        <dbReference type="Proteomes" id="UP000315496"/>
    </source>
</evidence>
<dbReference type="PANTHER" id="PTHR24107:SF2">
    <property type="entry name" value="NLR FAMILY CARD DOMAIN CONTAINING 3"/>
    <property type="match status" value="1"/>
</dbReference>
<evidence type="ECO:0000313" key="4">
    <source>
        <dbReference type="EMBL" id="TNJ26844.1"/>
    </source>
</evidence>
<dbReference type="AlphaFoldDB" id="A0A4Z1SMC9"/>
<evidence type="ECO:0008006" key="6">
    <source>
        <dbReference type="Google" id="ProtNLM"/>
    </source>
</evidence>
<dbReference type="SMART" id="SM00368">
    <property type="entry name" value="LRR_RI"/>
    <property type="match status" value="4"/>
</dbReference>
<comment type="caution">
    <text evidence="4">The sequence shown here is derived from an EMBL/GenBank/DDBJ whole genome shotgun (WGS) entry which is preliminary data.</text>
</comment>